<feature type="domain" description="Haemin-degrading HemS/ChuX" evidence="1">
    <location>
        <begin position="42"/>
        <end position="155"/>
    </location>
</feature>
<evidence type="ECO:0000313" key="3">
    <source>
        <dbReference type="Proteomes" id="UP001500101"/>
    </source>
</evidence>
<feature type="domain" description="Haemin-degrading HemS/ChuX" evidence="1">
    <location>
        <begin position="207"/>
        <end position="338"/>
    </location>
</feature>
<evidence type="ECO:0000259" key="1">
    <source>
        <dbReference type="Pfam" id="PF05171"/>
    </source>
</evidence>
<dbReference type="CDD" id="cd16831">
    <property type="entry name" value="HemS-like_C"/>
    <property type="match status" value="1"/>
</dbReference>
<reference evidence="3" key="1">
    <citation type="journal article" date="2019" name="Int. J. Syst. Evol. Microbiol.">
        <title>The Global Catalogue of Microorganisms (GCM) 10K type strain sequencing project: providing services to taxonomists for standard genome sequencing and annotation.</title>
        <authorList>
            <consortium name="The Broad Institute Genomics Platform"/>
            <consortium name="The Broad Institute Genome Sequencing Center for Infectious Disease"/>
            <person name="Wu L."/>
            <person name="Ma J."/>
        </authorList>
    </citation>
    <scope>NUCLEOTIDE SEQUENCE [LARGE SCALE GENOMIC DNA]</scope>
    <source>
        <strain evidence="3">JCM 16704</strain>
    </source>
</reference>
<dbReference type="CDD" id="cd16830">
    <property type="entry name" value="HemS-like_N"/>
    <property type="match status" value="1"/>
</dbReference>
<dbReference type="InterPro" id="IPR007845">
    <property type="entry name" value="HemS/ChuX_dom"/>
</dbReference>
<gene>
    <name evidence="2" type="ORF">GCM10022216_22210</name>
</gene>
<keyword evidence="3" id="KW-1185">Reference proteome</keyword>
<evidence type="ECO:0000313" key="2">
    <source>
        <dbReference type="EMBL" id="GAA4141834.1"/>
    </source>
</evidence>
<dbReference type="SUPFAM" id="SSF144064">
    <property type="entry name" value="Heme iron utilization protein-like"/>
    <property type="match status" value="1"/>
</dbReference>
<dbReference type="Pfam" id="PF05171">
    <property type="entry name" value="HemS"/>
    <property type="match status" value="2"/>
</dbReference>
<accession>A0ABP7YV20</accession>
<proteinExistence type="predicted"/>
<dbReference type="Gene3D" id="3.40.1570.10">
    <property type="entry name" value="HemS/ChuS/ChuX like domains"/>
    <property type="match status" value="2"/>
</dbReference>
<organism evidence="2 3">
    <name type="scientific">Sphingobacterium kyonggiense</name>
    <dbReference type="NCBI Taxonomy" id="714075"/>
    <lineage>
        <taxon>Bacteria</taxon>
        <taxon>Pseudomonadati</taxon>
        <taxon>Bacteroidota</taxon>
        <taxon>Sphingobacteriia</taxon>
        <taxon>Sphingobacteriales</taxon>
        <taxon>Sphingobacteriaceae</taxon>
        <taxon>Sphingobacterium</taxon>
    </lineage>
</organism>
<sequence>MELIKNTSELFERYQQYKIKNPKVRIRDAAKELGVTEVDFVNCNESNIQLNSDFEAILNEFKSLKEILAITRNDYAVHERKGTYSKASINKHIGLIVNPDIDLRLFMTNWKYVYAVSENNRNSIQFFDKYGVAIHKVYLTENSNVIAYQKFLDKYVNRYKEEVSVLPFEEEAKVETPDKEIDVMGFQAAWQDLKDTHAFFPMLKKFKLSRLQALRLAPKGYSLQIPNKKVESLMNLVSSLKLDIMVFVGNSNCLQIHTGPIEKIIRTGPWLNVLDPIFNLHLKDEAIDQVWIVKKPTDMGLVHSVEAFDKVGNLIIQFFGKRKPNIPESEDWRLVIQSLENVV</sequence>
<dbReference type="EMBL" id="BAAAZI010000009">
    <property type="protein sequence ID" value="GAA4141834.1"/>
    <property type="molecule type" value="Genomic_DNA"/>
</dbReference>
<protein>
    <submittedName>
        <fullName evidence="2">Hemin-degrading factor</fullName>
    </submittedName>
</protein>
<dbReference type="Proteomes" id="UP001500101">
    <property type="component" value="Unassembled WGS sequence"/>
</dbReference>
<comment type="caution">
    <text evidence="2">The sequence shown here is derived from an EMBL/GenBank/DDBJ whole genome shotgun (WGS) entry which is preliminary data.</text>
</comment>
<dbReference type="RefSeq" id="WP_344674791.1">
    <property type="nucleotide sequence ID" value="NZ_BAAAZI010000009.1"/>
</dbReference>
<name>A0ABP7YV20_9SPHI</name>
<dbReference type="InterPro" id="IPR053733">
    <property type="entry name" value="Heme_Transport_Util_sf"/>
</dbReference>